<dbReference type="InterPro" id="IPR050128">
    <property type="entry name" value="Sulfate_adenylyltrnsfr_sub2"/>
</dbReference>
<dbReference type="InterPro" id="IPR002500">
    <property type="entry name" value="PAPS_reduct_dom"/>
</dbReference>
<dbReference type="Proteomes" id="UP000000758">
    <property type="component" value="Chromosome"/>
</dbReference>
<proteinExistence type="predicted"/>
<dbReference type="GO" id="GO:0003824">
    <property type="term" value="F:catalytic activity"/>
    <property type="evidence" value="ECO:0007669"/>
    <property type="project" value="InterPro"/>
</dbReference>
<dbReference type="STRING" id="414004.CENSYa_0656"/>
<evidence type="ECO:0000313" key="3">
    <source>
        <dbReference type="Proteomes" id="UP000000758"/>
    </source>
</evidence>
<dbReference type="AlphaFoldDB" id="A0RVC2"/>
<keyword evidence="3" id="KW-1185">Reference proteome</keyword>
<dbReference type="PANTHER" id="PTHR43196">
    <property type="entry name" value="SULFATE ADENYLYLTRANSFERASE SUBUNIT 2"/>
    <property type="match status" value="1"/>
</dbReference>
<dbReference type="PANTHER" id="PTHR43196:SF2">
    <property type="entry name" value="PHOSPHOADENOSINE PHOSPHOSULFATE REDUCTASE"/>
    <property type="match status" value="1"/>
</dbReference>
<dbReference type="Gene3D" id="3.40.50.620">
    <property type="entry name" value="HUPs"/>
    <property type="match status" value="1"/>
</dbReference>
<dbReference type="PATRIC" id="fig|414004.10.peg.603"/>
<dbReference type="Pfam" id="PF01507">
    <property type="entry name" value="PAPS_reduct"/>
    <property type="match status" value="1"/>
</dbReference>
<dbReference type="EMBL" id="DP000238">
    <property type="protein sequence ID" value="ABK77289.1"/>
    <property type="molecule type" value="Genomic_DNA"/>
</dbReference>
<dbReference type="SUPFAM" id="SSF52402">
    <property type="entry name" value="Adenine nucleotide alpha hydrolases-like"/>
    <property type="match status" value="1"/>
</dbReference>
<accession>A0RVC2</accession>
<dbReference type="EnsemblBacteria" id="ABK77289">
    <property type="protein sequence ID" value="ABK77289"/>
    <property type="gene ID" value="CENSYa_0656"/>
</dbReference>
<organism evidence="2 3">
    <name type="scientific">Cenarchaeum symbiosum (strain A)</name>
    <dbReference type="NCBI Taxonomy" id="414004"/>
    <lineage>
        <taxon>Archaea</taxon>
        <taxon>Nitrososphaerota</taxon>
        <taxon>Candidatus Cenarchaeales</taxon>
        <taxon>Candidatus Cenarchaeaceae</taxon>
        <taxon>Candidatus Cenarchaeum</taxon>
    </lineage>
</organism>
<reference evidence="2 3" key="1">
    <citation type="journal article" date="2006" name="Proc. Natl. Acad. Sci. U.S.A.">
        <title>Genomic analysis of the uncultivated marine crenarchaeote Cenarchaeum symbiosum.</title>
        <authorList>
            <person name="Hallam S.J."/>
            <person name="Konstantinidis K.T."/>
            <person name="Putnam N."/>
            <person name="Schleper C."/>
            <person name="Watanabe Y."/>
            <person name="Sugahara J."/>
            <person name="Preston C."/>
            <person name="de la Torre J."/>
            <person name="Richardson P.M."/>
            <person name="DeLong E.F."/>
        </authorList>
    </citation>
    <scope>NUCLEOTIDE SEQUENCE [LARGE SCALE GENOMIC DNA]</scope>
    <source>
        <strain evidence="3">A</strain>
    </source>
</reference>
<dbReference type="InterPro" id="IPR014729">
    <property type="entry name" value="Rossmann-like_a/b/a_fold"/>
</dbReference>
<protein>
    <submittedName>
        <fullName evidence="2">3'-phosphoadenosine 5'-phosphosulfate sulfotransferase (PAPS reductase)/FAD synthetase</fullName>
    </submittedName>
</protein>
<evidence type="ECO:0000259" key="1">
    <source>
        <dbReference type="Pfam" id="PF01507"/>
    </source>
</evidence>
<name>A0RVC2_CENSY</name>
<sequence>MVRQVCGISGGKDSSALAVYMRDKVSDMEYFFCDTGAELPETYAYLAKLEVVLGSKITRLNSTRGFDHYFEVFRGALPSPQMRWCTNLLKIKPLEDWLGDEEVVSYVAIRADEKNRTGHVSTKPNIKTVFPFVDEGVDHAGVIKILDNAGINLPEYYKWRTRSGCYFCFFQRKAEWVGLADNHPELFKKAVAIEQKVLKDAGVSGDADFGAQGMKSGQYTWSQGETLTQLLDRRDDIMASHEKSLKRAKENRKNVPLVDVLSDALDDDDDKTPCTVCHL</sequence>
<gene>
    <name evidence="2" type="ordered locus">CENSYa_0656</name>
</gene>
<dbReference type="KEGG" id="csy:CENSYa_0656"/>
<evidence type="ECO:0000313" key="2">
    <source>
        <dbReference type="EMBL" id="ABK77289.1"/>
    </source>
</evidence>
<dbReference type="HOGENOM" id="CLU_064283_0_0_2"/>
<feature type="domain" description="Phosphoadenosine phosphosulphate reductase" evidence="1">
    <location>
        <begin position="6"/>
        <end position="116"/>
    </location>
</feature>